<accession>A0A511D4A0</accession>
<dbReference type="Proteomes" id="UP000321328">
    <property type="component" value="Unassembled WGS sequence"/>
</dbReference>
<dbReference type="STRING" id="1123024.GCA_000423625_02834"/>
<dbReference type="RefSeq" id="WP_028930546.1">
    <property type="nucleotide sequence ID" value="NZ_AUII01000012.1"/>
</dbReference>
<reference evidence="1 2" key="1">
    <citation type="submission" date="2019-07" db="EMBL/GenBank/DDBJ databases">
        <title>Whole genome shotgun sequence of Pseudonocardia asaccharolytica NBRC 16224.</title>
        <authorList>
            <person name="Hosoyama A."/>
            <person name="Uohara A."/>
            <person name="Ohji S."/>
            <person name="Ichikawa N."/>
        </authorList>
    </citation>
    <scope>NUCLEOTIDE SEQUENCE [LARGE SCALE GENOMIC DNA]</scope>
    <source>
        <strain evidence="1 2">NBRC 16224</strain>
    </source>
</reference>
<name>A0A511D4A0_9PSEU</name>
<protein>
    <submittedName>
        <fullName evidence="1">Uncharacterized protein</fullName>
    </submittedName>
</protein>
<dbReference type="EMBL" id="BJVI01000035">
    <property type="protein sequence ID" value="GEL19303.1"/>
    <property type="molecule type" value="Genomic_DNA"/>
</dbReference>
<sequence length="164" mass="17383">MSRPLPDSCALDRIERDWCAAVDAYRNGDPSGVADALCPPDLGSVETYTRLFALTALAAHVCGQQYRKVHKVDPDPDRDGAFFGVEVVDAVTDRVVTPDDGIKEANVVAAGRLIAAAANGDVEMVTDLVHAHMPFEGSHERSGVLLDLLGIYCAMSSAAAEGVE</sequence>
<dbReference type="AlphaFoldDB" id="A0A511D4A0"/>
<organism evidence="1 2">
    <name type="scientific">Pseudonocardia asaccharolytica DSM 44247 = NBRC 16224</name>
    <dbReference type="NCBI Taxonomy" id="1123024"/>
    <lineage>
        <taxon>Bacteria</taxon>
        <taxon>Bacillati</taxon>
        <taxon>Actinomycetota</taxon>
        <taxon>Actinomycetes</taxon>
        <taxon>Pseudonocardiales</taxon>
        <taxon>Pseudonocardiaceae</taxon>
        <taxon>Pseudonocardia</taxon>
    </lineage>
</organism>
<evidence type="ECO:0000313" key="2">
    <source>
        <dbReference type="Proteomes" id="UP000321328"/>
    </source>
</evidence>
<proteinExistence type="predicted"/>
<comment type="caution">
    <text evidence="1">The sequence shown here is derived from an EMBL/GenBank/DDBJ whole genome shotgun (WGS) entry which is preliminary data.</text>
</comment>
<keyword evidence="2" id="KW-1185">Reference proteome</keyword>
<evidence type="ECO:0000313" key="1">
    <source>
        <dbReference type="EMBL" id="GEL19303.1"/>
    </source>
</evidence>
<gene>
    <name evidence="1" type="ORF">PA7_31400</name>
</gene>